<dbReference type="Pfam" id="PF07715">
    <property type="entry name" value="Plug"/>
    <property type="match status" value="1"/>
</dbReference>
<dbReference type="Pfam" id="PF00593">
    <property type="entry name" value="TonB_dep_Rec_b-barrel"/>
    <property type="match status" value="1"/>
</dbReference>
<dbReference type="InterPro" id="IPR008969">
    <property type="entry name" value="CarboxyPept-like_regulatory"/>
</dbReference>
<dbReference type="InterPro" id="IPR037066">
    <property type="entry name" value="Plug_dom_sf"/>
</dbReference>
<keyword evidence="2 8" id="KW-0813">Transport</keyword>
<dbReference type="AlphaFoldDB" id="A0A4S8HLG4"/>
<feature type="signal peptide" evidence="11">
    <location>
        <begin position="1"/>
        <end position="24"/>
    </location>
</feature>
<evidence type="ECO:0000313" key="14">
    <source>
        <dbReference type="EMBL" id="THU36057.1"/>
    </source>
</evidence>
<name>A0A4S8HLG4_9BACT</name>
<keyword evidence="11" id="KW-0732">Signal</keyword>
<dbReference type="PROSITE" id="PS52016">
    <property type="entry name" value="TONB_DEPENDENT_REC_3"/>
    <property type="match status" value="1"/>
</dbReference>
<gene>
    <name evidence="14" type="ORF">FAM09_21975</name>
</gene>
<dbReference type="SUPFAM" id="SSF56935">
    <property type="entry name" value="Porins"/>
    <property type="match status" value="1"/>
</dbReference>
<dbReference type="NCBIfam" id="TIGR04057">
    <property type="entry name" value="SusC_RagA_signa"/>
    <property type="match status" value="1"/>
</dbReference>
<keyword evidence="15" id="KW-1185">Reference proteome</keyword>
<dbReference type="NCBIfam" id="TIGR04056">
    <property type="entry name" value="OMP_RagA_SusC"/>
    <property type="match status" value="1"/>
</dbReference>
<proteinExistence type="inferred from homology"/>
<dbReference type="RefSeq" id="WP_136579369.1">
    <property type="nucleotide sequence ID" value="NZ_STFF01000006.1"/>
</dbReference>
<keyword evidence="5 9" id="KW-0798">TonB box</keyword>
<evidence type="ECO:0000256" key="10">
    <source>
        <dbReference type="SAM" id="MobiDB-lite"/>
    </source>
</evidence>
<dbReference type="InterPro" id="IPR023996">
    <property type="entry name" value="TonB-dep_OMP_SusC/RagA"/>
</dbReference>
<sequence length="1095" mass="123356">MKIYITLIITCFCLAGIPWSTVHAQHLSGAKTIQGKVTDSKKRPLQDVTVAETDQDNRTIRAVKTDIDGNFVIKVTNTKHTLTFSNISYTGQELKIGERTVFNVTLELSARDLSSVIVVSQKKTDNGMVPIPEKNLTIAASHISAKEMEEMQAASIDQALQGRLPGVDIAAASGDPGAGLQIRIRGTSSINSSVDPLIVVDGMPYETQIPSDFNFGAADEVGYAQLLNIAPSDIKDITILKDAAATAIWGSRAANGVIVIATKRGSVGRPTITYTFKGSVTKQPEAVPMLSGDQYSTLIPEAYMNGTGTPLSTSTVKEFQYDPNDPYWYYNYSNNTDWIKAITQLGYIQDHNISMNGGGEKARYFASMGYFNQTGTNIGTYLNRINTRINLDYIVSKRIRIKSDLSYSFTDNNRNYGENLRDIAYRKMPNMSIYEYDEFGNNSGNYFSPANNVQGFYQGLNSRNEILGTVNPVAMARNAKNNIITQRVTPHFNLQYDVVKELLMATFDVQFDINNTKNKTFLPQTATGRPWTETSVNRAYDGDVNVFNVQTKTNLVFTPQFKNDKHSLISFLSFLTYDNKSVVQEVMTSNTASSILQDPSVPSRSQNSDSRLKSGVGQTRSIGMLLSGQYSFLDKYIVNVGIRRDGHSRFGANNRYGMFPSASLRWRISDEGFFKKAFRHVDDLSFRASYGHSGNAPRHDYSFFGTYSTFNWSYLGQSGVYPSNMELKDLRWETIIGKNLGINLSMFQRRIALDVEFYHNRTKDMFYNDLMISSFTGYDRVNMNVGTMDNQGFEVGLNTTPLKTTEWQLDVNFNVARNVNMIREISEYYPRDKGDITFNGQYKTYMQVDNPFGSFYGFRYKGVYADKQATIAGDGNGKPIVGPTGQTVYMKFNYPSINYTFQPGDAIYEDINHDGNINYMDIVYLGNSNPKFTGGFGTSVTYKGAWKLTAFFNYRYKYDVINGTKINTTNMYTYDNQSTAVLRRWRKEGDITDIPRAMYRTGYNFLGSDRFVEDASFLRFRSLTLRYTVPKNMVNKIKMKNLSAYITGENLYTWTKYTGQNPEVTMRGSDPFRVAIDYSFTPPAMMFTVGLTGTF</sequence>
<feature type="chain" id="PRO_5020715301" evidence="11">
    <location>
        <begin position="25"/>
        <end position="1095"/>
    </location>
</feature>
<evidence type="ECO:0000256" key="9">
    <source>
        <dbReference type="RuleBase" id="RU003357"/>
    </source>
</evidence>
<dbReference type="EMBL" id="STFF01000006">
    <property type="protein sequence ID" value="THU36057.1"/>
    <property type="molecule type" value="Genomic_DNA"/>
</dbReference>
<evidence type="ECO:0000256" key="7">
    <source>
        <dbReference type="ARBA" id="ARBA00023237"/>
    </source>
</evidence>
<dbReference type="OrthoDB" id="1019466at2"/>
<feature type="domain" description="TonB-dependent receptor plug" evidence="13">
    <location>
        <begin position="134"/>
        <end position="257"/>
    </location>
</feature>
<organism evidence="14 15">
    <name type="scientific">Niastella caeni</name>
    <dbReference type="NCBI Taxonomy" id="2569763"/>
    <lineage>
        <taxon>Bacteria</taxon>
        <taxon>Pseudomonadati</taxon>
        <taxon>Bacteroidota</taxon>
        <taxon>Chitinophagia</taxon>
        <taxon>Chitinophagales</taxon>
        <taxon>Chitinophagaceae</taxon>
        <taxon>Niastella</taxon>
    </lineage>
</organism>
<dbReference type="InterPro" id="IPR012910">
    <property type="entry name" value="Plug_dom"/>
</dbReference>
<accession>A0A4S8HLG4</accession>
<dbReference type="Proteomes" id="UP000306918">
    <property type="component" value="Unassembled WGS sequence"/>
</dbReference>
<evidence type="ECO:0000313" key="15">
    <source>
        <dbReference type="Proteomes" id="UP000306918"/>
    </source>
</evidence>
<evidence type="ECO:0000256" key="6">
    <source>
        <dbReference type="ARBA" id="ARBA00023136"/>
    </source>
</evidence>
<dbReference type="InterPro" id="IPR023997">
    <property type="entry name" value="TonB-dep_OMP_SusC/RagA_CS"/>
</dbReference>
<feature type="compositionally biased region" description="Polar residues" evidence="10">
    <location>
        <begin position="594"/>
        <end position="609"/>
    </location>
</feature>
<evidence type="ECO:0000256" key="5">
    <source>
        <dbReference type="ARBA" id="ARBA00023077"/>
    </source>
</evidence>
<dbReference type="Gene3D" id="2.60.40.1120">
    <property type="entry name" value="Carboxypeptidase-like, regulatory domain"/>
    <property type="match status" value="1"/>
</dbReference>
<comment type="caution">
    <text evidence="14">The sequence shown here is derived from an EMBL/GenBank/DDBJ whole genome shotgun (WGS) entry which is preliminary data.</text>
</comment>
<protein>
    <submittedName>
        <fullName evidence="14">SusC/RagA family TonB-linked outer membrane protein</fullName>
    </submittedName>
</protein>
<dbReference type="GO" id="GO:0009279">
    <property type="term" value="C:cell outer membrane"/>
    <property type="evidence" value="ECO:0007669"/>
    <property type="project" value="UniProtKB-SubCell"/>
</dbReference>
<evidence type="ECO:0000256" key="8">
    <source>
        <dbReference type="PROSITE-ProRule" id="PRU01360"/>
    </source>
</evidence>
<evidence type="ECO:0000256" key="11">
    <source>
        <dbReference type="SAM" id="SignalP"/>
    </source>
</evidence>
<evidence type="ECO:0000256" key="3">
    <source>
        <dbReference type="ARBA" id="ARBA00022452"/>
    </source>
</evidence>
<keyword evidence="4 8" id="KW-0812">Transmembrane</keyword>
<dbReference type="InterPro" id="IPR036942">
    <property type="entry name" value="Beta-barrel_TonB_sf"/>
</dbReference>
<comment type="similarity">
    <text evidence="8 9">Belongs to the TonB-dependent receptor family.</text>
</comment>
<dbReference type="Pfam" id="PF13620">
    <property type="entry name" value="CarboxypepD_reg"/>
    <property type="match status" value="1"/>
</dbReference>
<dbReference type="Gene3D" id="2.170.130.10">
    <property type="entry name" value="TonB-dependent receptor, plug domain"/>
    <property type="match status" value="1"/>
</dbReference>
<dbReference type="InterPro" id="IPR039426">
    <property type="entry name" value="TonB-dep_rcpt-like"/>
</dbReference>
<keyword evidence="6 8" id="KW-0472">Membrane</keyword>
<evidence type="ECO:0000256" key="4">
    <source>
        <dbReference type="ARBA" id="ARBA00022692"/>
    </source>
</evidence>
<evidence type="ECO:0000259" key="12">
    <source>
        <dbReference type="Pfam" id="PF00593"/>
    </source>
</evidence>
<evidence type="ECO:0000256" key="1">
    <source>
        <dbReference type="ARBA" id="ARBA00004571"/>
    </source>
</evidence>
<keyword evidence="3 8" id="KW-1134">Transmembrane beta strand</keyword>
<dbReference type="SUPFAM" id="SSF49464">
    <property type="entry name" value="Carboxypeptidase regulatory domain-like"/>
    <property type="match status" value="1"/>
</dbReference>
<dbReference type="Gene3D" id="2.40.170.20">
    <property type="entry name" value="TonB-dependent receptor, beta-barrel domain"/>
    <property type="match status" value="1"/>
</dbReference>
<feature type="domain" description="TonB-dependent receptor-like beta-barrel" evidence="12">
    <location>
        <begin position="445"/>
        <end position="1051"/>
    </location>
</feature>
<evidence type="ECO:0000256" key="2">
    <source>
        <dbReference type="ARBA" id="ARBA00022448"/>
    </source>
</evidence>
<comment type="subcellular location">
    <subcellularLocation>
        <location evidence="1 8">Cell outer membrane</location>
        <topology evidence="1 8">Multi-pass membrane protein</topology>
    </subcellularLocation>
</comment>
<feature type="region of interest" description="Disordered" evidence="10">
    <location>
        <begin position="594"/>
        <end position="615"/>
    </location>
</feature>
<reference evidence="14 15" key="1">
    <citation type="submission" date="2019-04" db="EMBL/GenBank/DDBJ databases">
        <title>Niastella caeni sp. nov., isolated from activated sludge.</title>
        <authorList>
            <person name="Sheng M."/>
        </authorList>
    </citation>
    <scope>NUCLEOTIDE SEQUENCE [LARGE SCALE GENOMIC DNA]</scope>
    <source>
        <strain evidence="14 15">HX-2-15</strain>
    </source>
</reference>
<evidence type="ECO:0000259" key="13">
    <source>
        <dbReference type="Pfam" id="PF07715"/>
    </source>
</evidence>
<keyword evidence="7 8" id="KW-0998">Cell outer membrane</keyword>
<dbReference type="InterPro" id="IPR000531">
    <property type="entry name" value="Beta-barrel_TonB"/>
</dbReference>